<dbReference type="Gene3D" id="3.10.450.10">
    <property type="match status" value="2"/>
</dbReference>
<dbReference type="PANTHER" id="PTHR13814:SF6">
    <property type="entry name" value="ALPHA-2-HS-GLYCOPROTEIN"/>
    <property type="match status" value="1"/>
</dbReference>
<dbReference type="PANTHER" id="PTHR13814">
    <property type="entry name" value="FETUIN"/>
    <property type="match status" value="1"/>
</dbReference>
<evidence type="ECO:0000256" key="5">
    <source>
        <dbReference type="ARBA" id="ARBA00023157"/>
    </source>
</evidence>
<dbReference type="GO" id="GO:0072562">
    <property type="term" value="C:blood microparticle"/>
    <property type="evidence" value="ECO:0007669"/>
    <property type="project" value="TreeGrafter"/>
</dbReference>
<evidence type="ECO:0000313" key="10">
    <source>
        <dbReference type="Proteomes" id="UP000314983"/>
    </source>
</evidence>
<dbReference type="OMA" id="ARHAFCR"/>
<comment type="subcellular location">
    <subcellularLocation>
        <location evidence="1">Secreted</location>
    </subcellularLocation>
</comment>
<dbReference type="AlphaFoldDB" id="A0A4W4HNE2"/>
<dbReference type="GO" id="GO:0004869">
    <property type="term" value="F:cysteine-type endopeptidase inhibitor activity"/>
    <property type="evidence" value="ECO:0007669"/>
    <property type="project" value="InterPro"/>
</dbReference>
<dbReference type="SUPFAM" id="SSF54403">
    <property type="entry name" value="Cystatin/monellin"/>
    <property type="match status" value="2"/>
</dbReference>
<evidence type="ECO:0000256" key="1">
    <source>
        <dbReference type="ARBA" id="ARBA00004613"/>
    </source>
</evidence>
<accession>A0A4W4HNE2</accession>
<evidence type="ECO:0000256" key="6">
    <source>
        <dbReference type="ARBA" id="ARBA00023180"/>
    </source>
</evidence>
<dbReference type="STRING" id="8005.ENSEEEP00000050838"/>
<evidence type="ECO:0000256" key="3">
    <source>
        <dbReference type="ARBA" id="ARBA00022729"/>
    </source>
</evidence>
<dbReference type="GO" id="GO:0031012">
    <property type="term" value="C:extracellular matrix"/>
    <property type="evidence" value="ECO:0007669"/>
    <property type="project" value="TreeGrafter"/>
</dbReference>
<protein>
    <recommendedName>
        <fullName evidence="8">Cystatin fetuin-A-type domain-containing protein</fullName>
    </recommendedName>
</protein>
<keyword evidence="10" id="KW-1185">Reference proteome</keyword>
<keyword evidence="5" id="KW-1015">Disulfide bond</keyword>
<dbReference type="CDD" id="cd00042">
    <property type="entry name" value="CY"/>
    <property type="match status" value="1"/>
</dbReference>
<evidence type="ECO:0000256" key="7">
    <source>
        <dbReference type="SAM" id="SignalP"/>
    </source>
</evidence>
<dbReference type="Proteomes" id="UP000314983">
    <property type="component" value="Chromosome 26"/>
</dbReference>
<keyword evidence="6" id="KW-0325">Glycoprotein</keyword>
<keyword evidence="3 7" id="KW-0732">Signal</keyword>
<gene>
    <name evidence="9" type="primary">ahsg1</name>
</gene>
<dbReference type="PROSITE" id="PS51257">
    <property type="entry name" value="PROKAR_LIPOPROTEIN"/>
    <property type="match status" value="1"/>
</dbReference>
<organism evidence="9 10">
    <name type="scientific">Electrophorus electricus</name>
    <name type="common">Electric eel</name>
    <name type="synonym">Gymnotus electricus</name>
    <dbReference type="NCBI Taxonomy" id="8005"/>
    <lineage>
        <taxon>Eukaryota</taxon>
        <taxon>Metazoa</taxon>
        <taxon>Chordata</taxon>
        <taxon>Craniata</taxon>
        <taxon>Vertebrata</taxon>
        <taxon>Euteleostomi</taxon>
        <taxon>Actinopterygii</taxon>
        <taxon>Neopterygii</taxon>
        <taxon>Teleostei</taxon>
        <taxon>Ostariophysi</taxon>
        <taxon>Gymnotiformes</taxon>
        <taxon>Gymnotoidei</taxon>
        <taxon>Gymnotidae</taxon>
        <taxon>Electrophorus</taxon>
    </lineage>
</organism>
<dbReference type="SMART" id="SM00043">
    <property type="entry name" value="CY"/>
    <property type="match status" value="1"/>
</dbReference>
<reference evidence="9" key="4">
    <citation type="submission" date="2025-08" db="UniProtKB">
        <authorList>
            <consortium name="Ensembl"/>
        </authorList>
    </citation>
    <scope>IDENTIFICATION</scope>
</reference>
<evidence type="ECO:0000256" key="2">
    <source>
        <dbReference type="ARBA" id="ARBA00022525"/>
    </source>
</evidence>
<dbReference type="GeneTree" id="ENSGT00950000182930"/>
<evidence type="ECO:0000256" key="4">
    <source>
        <dbReference type="ARBA" id="ARBA00022737"/>
    </source>
</evidence>
<feature type="chain" id="PRO_5044203436" description="Cystatin fetuin-A-type domain-containing protein" evidence="7">
    <location>
        <begin position="24"/>
        <end position="293"/>
    </location>
</feature>
<proteinExistence type="predicted"/>
<dbReference type="Ensembl" id="ENSEEET00000051392.2">
    <property type="protein sequence ID" value="ENSEEEP00000050838.2"/>
    <property type="gene ID" value="ENSEEEG00000023876.2"/>
</dbReference>
<dbReference type="InterPro" id="IPR050735">
    <property type="entry name" value="Kininogen_Fetuin_HRG"/>
</dbReference>
<keyword evidence="2" id="KW-0964">Secreted</keyword>
<dbReference type="InterPro" id="IPR046350">
    <property type="entry name" value="Cystatin_sf"/>
</dbReference>
<dbReference type="FunFam" id="3.10.450.10:FF:000002">
    <property type="entry name" value="Kininogen 1"/>
    <property type="match status" value="1"/>
</dbReference>
<reference evidence="10" key="1">
    <citation type="journal article" date="2014" name="Science">
        <title>Nonhuman genetics. Genomic basis for the convergent evolution of electric organs.</title>
        <authorList>
            <person name="Gallant J.R."/>
            <person name="Traeger L.L."/>
            <person name="Volkening J.D."/>
            <person name="Moffett H."/>
            <person name="Chen P.H."/>
            <person name="Novina C.D."/>
            <person name="Phillips G.N.Jr."/>
            <person name="Anand R."/>
            <person name="Wells G.B."/>
            <person name="Pinch M."/>
            <person name="Guth R."/>
            <person name="Unguez G.A."/>
            <person name="Albert J.S."/>
            <person name="Zakon H.H."/>
            <person name="Samanta M.P."/>
            <person name="Sussman M.R."/>
        </authorList>
    </citation>
    <scope>NUCLEOTIDE SEQUENCE [LARGE SCALE GENOMIC DNA]</scope>
</reference>
<dbReference type="PROSITE" id="PS51529">
    <property type="entry name" value="CYSTATIN_FETUIN_A"/>
    <property type="match status" value="2"/>
</dbReference>
<name>A0A4W4HNE2_ELEEL</name>
<dbReference type="InterPro" id="IPR000010">
    <property type="entry name" value="Cystatin_dom"/>
</dbReference>
<dbReference type="InterPro" id="IPR025760">
    <property type="entry name" value="Cystatin_Fetuin_A"/>
</dbReference>
<keyword evidence="4" id="KW-0677">Repeat</keyword>
<feature type="domain" description="Cystatin fetuin-A-type" evidence="8">
    <location>
        <begin position="133"/>
        <end position="247"/>
    </location>
</feature>
<evidence type="ECO:0000313" key="9">
    <source>
        <dbReference type="Ensembl" id="ENSEEEP00000050838.2"/>
    </source>
</evidence>
<sequence>MGRLWALAALLQVLLTHTATISASYACLEEQDTNATNEALHIINELHHHGYKFRLVSVDSRTAQEKADPCEVVLALTLEETKCHIVNPEPFTNCELRSEAETKVIAKCNVTMCGGEHPGIKKYTCDTEPALLHICPDCPILLPLHDPKGLESVKAALEMFNSESNHTSYFKLLEVGRITSQHNMMFGQSYFVQFAIVETECADSVKTEGKNACKPLCDKEADYGFCQATQLGNSVLTVDCDIYDAQVCTHLPGSSDPEFPFPECHGFVKIPPSIHPICPFPPTFMRRPQKAHA</sequence>
<reference evidence="9" key="3">
    <citation type="submission" date="2020-05" db="EMBL/GenBank/DDBJ databases">
        <title>Electrophorus electricus (electric eel) genome, fEleEle1, primary haplotype.</title>
        <authorList>
            <person name="Myers G."/>
            <person name="Meyer A."/>
            <person name="Fedrigo O."/>
            <person name="Formenti G."/>
            <person name="Rhie A."/>
            <person name="Tracey A."/>
            <person name="Sims Y."/>
            <person name="Jarvis E.D."/>
        </authorList>
    </citation>
    <scope>NUCLEOTIDE SEQUENCE [LARGE SCALE GENOMIC DNA]</scope>
</reference>
<feature type="signal peptide" evidence="7">
    <location>
        <begin position="1"/>
        <end position="23"/>
    </location>
</feature>
<dbReference type="Pfam" id="PF00031">
    <property type="entry name" value="Cystatin"/>
    <property type="match status" value="1"/>
</dbReference>
<reference evidence="9" key="5">
    <citation type="submission" date="2025-09" db="UniProtKB">
        <authorList>
            <consortium name="Ensembl"/>
        </authorList>
    </citation>
    <scope>IDENTIFICATION</scope>
</reference>
<evidence type="ECO:0000259" key="8">
    <source>
        <dbReference type="PROSITE" id="PS51529"/>
    </source>
</evidence>
<reference evidence="10" key="2">
    <citation type="journal article" date="2017" name="Sci. Adv.">
        <title>A tail of two voltages: Proteomic comparison of the three electric organs of the electric eel.</title>
        <authorList>
            <person name="Traeger L.L."/>
            <person name="Sabat G."/>
            <person name="Barrett-Wilt G.A."/>
            <person name="Wells G.B."/>
            <person name="Sussman M.R."/>
        </authorList>
    </citation>
    <scope>NUCLEOTIDE SEQUENCE [LARGE SCALE GENOMIC DNA]</scope>
</reference>
<feature type="domain" description="Cystatin fetuin-A-type" evidence="8">
    <location>
        <begin position="12"/>
        <end position="128"/>
    </location>
</feature>